<dbReference type="InterPro" id="IPR000160">
    <property type="entry name" value="GGDEF_dom"/>
</dbReference>
<dbReference type="InterPro" id="IPR004010">
    <property type="entry name" value="Double_Cache_2"/>
</dbReference>
<dbReference type="InterPro" id="IPR035919">
    <property type="entry name" value="EAL_sf"/>
</dbReference>
<dbReference type="NCBIfam" id="TIGR00254">
    <property type="entry name" value="GGDEF"/>
    <property type="match status" value="1"/>
</dbReference>
<dbReference type="InterPro" id="IPR043128">
    <property type="entry name" value="Rev_trsase/Diguanyl_cyclase"/>
</dbReference>
<protein>
    <submittedName>
        <fullName evidence="9">EAL domain-containing protein</fullName>
    </submittedName>
</protein>
<dbReference type="Gene3D" id="3.30.70.270">
    <property type="match status" value="1"/>
</dbReference>
<evidence type="ECO:0000256" key="1">
    <source>
        <dbReference type="ARBA" id="ARBA00004651"/>
    </source>
</evidence>
<keyword evidence="4 6" id="KW-1133">Transmembrane helix</keyword>
<evidence type="ECO:0000259" key="7">
    <source>
        <dbReference type="PROSITE" id="PS50883"/>
    </source>
</evidence>
<organism evidence="9 10">
    <name type="scientific">Ferrimonas lipolytica</name>
    <dbReference type="NCBI Taxonomy" id="2724191"/>
    <lineage>
        <taxon>Bacteria</taxon>
        <taxon>Pseudomonadati</taxon>
        <taxon>Pseudomonadota</taxon>
        <taxon>Gammaproteobacteria</taxon>
        <taxon>Alteromonadales</taxon>
        <taxon>Ferrimonadaceae</taxon>
        <taxon>Ferrimonas</taxon>
    </lineage>
</organism>
<keyword evidence="3 6" id="KW-0812">Transmembrane</keyword>
<evidence type="ECO:0000256" key="4">
    <source>
        <dbReference type="ARBA" id="ARBA00022989"/>
    </source>
</evidence>
<feature type="transmembrane region" description="Helical" evidence="6">
    <location>
        <begin position="15"/>
        <end position="35"/>
    </location>
</feature>
<name>A0A6H1UGE3_9GAMM</name>
<feature type="domain" description="GGDEF" evidence="8">
    <location>
        <begin position="429"/>
        <end position="562"/>
    </location>
</feature>
<dbReference type="Pfam" id="PF00990">
    <property type="entry name" value="GGDEF"/>
    <property type="match status" value="1"/>
</dbReference>
<dbReference type="Pfam" id="PF00563">
    <property type="entry name" value="EAL"/>
    <property type="match status" value="1"/>
</dbReference>
<dbReference type="AlphaFoldDB" id="A0A6H1UGE3"/>
<dbReference type="EMBL" id="CP051180">
    <property type="protein sequence ID" value="QIZ77670.1"/>
    <property type="molecule type" value="Genomic_DNA"/>
</dbReference>
<evidence type="ECO:0000256" key="6">
    <source>
        <dbReference type="SAM" id="Phobius"/>
    </source>
</evidence>
<dbReference type="PANTHER" id="PTHR44757:SF2">
    <property type="entry name" value="BIOFILM ARCHITECTURE MAINTENANCE PROTEIN MBAA"/>
    <property type="match status" value="1"/>
</dbReference>
<accession>A0A6H1UGE3</accession>
<keyword evidence="2" id="KW-1003">Cell membrane</keyword>
<dbReference type="Gene3D" id="3.20.20.450">
    <property type="entry name" value="EAL domain"/>
    <property type="match status" value="1"/>
</dbReference>
<evidence type="ECO:0000256" key="2">
    <source>
        <dbReference type="ARBA" id="ARBA00022475"/>
    </source>
</evidence>
<proteinExistence type="predicted"/>
<feature type="transmembrane region" description="Helical" evidence="6">
    <location>
        <begin position="348"/>
        <end position="370"/>
    </location>
</feature>
<evidence type="ECO:0000313" key="9">
    <source>
        <dbReference type="EMBL" id="QIZ77670.1"/>
    </source>
</evidence>
<dbReference type="PANTHER" id="PTHR44757">
    <property type="entry name" value="DIGUANYLATE CYCLASE DGCP"/>
    <property type="match status" value="1"/>
</dbReference>
<dbReference type="GO" id="GO:0005886">
    <property type="term" value="C:plasma membrane"/>
    <property type="evidence" value="ECO:0007669"/>
    <property type="project" value="UniProtKB-SubCell"/>
</dbReference>
<keyword evidence="10" id="KW-1185">Reference proteome</keyword>
<sequence>MHLFSENNLIRGVRLLPVFVLVVFLTALIFTGLGASKRKLDELEQELSFNLLAEQKRLVKLKVDMTFRQLELAQSKSLVAVRSSIRDRVYKAHTIATGIHNANPNITKVELTQRINSALRGLRFHQGQSYFFMFTMDGINLLAPAHPHLEGTNMLEFRDNKDIPSIKNHIELIRQSELGEAYYQWSYTKPNETKESEKLGFGKYFAPLDAYIGTGEYLSDVRNEVQQDLLELLYFDNHADQDSTFVLNHSGEFLAHSDDSLIGTVADTFREEISFSSDFSRNSKYFIAYQLASSKQPNEFESHIAYVRHFSQWNWVIAASFSDSKLWQQVADELAIAQQKHYSTLFQVFGMCFFIGLIAILPCLVLASALQSRLGKYRAQIIQDLEEIDRHKHQLKHQAEHDALTGLVNRYRTRTEIQTALDHAAPKAQSIALVRIEVDNFKKINDSYGDDIADKLLQHIAITLKNNLKDATTIGRFDNDVFIACIPVNSHKSKIRQQLKQVLEICNRSTTIYGHHLHSKLSVGVALSPNDGDGVDELLSNADLLLSGVKEHGNSQICFFDDELTKQFQEQLLLKQEMQSALDKGEFTVHFQPQISASNGNISAVEALCRWYNPRVGFVQPDIFIDIAEKNGKIHQIGELILSQACKQIACINRHLAEPLMLSVNISPVQLLQDNFVSRTAELVQQSGMPNHQITLELTENVLIADLSTVRTKLEQLKALKFHISLDDFGTGYSSLRYINSLPFDEIKIDRCFITNMMDDQHCMNVTKIVMAMGKFNNLLVVAEGVETIEQQQQLTMMGCDLLQGFRFAKPMTYKELVTAYFQQHVS</sequence>
<dbReference type="Gene3D" id="3.30.450.20">
    <property type="entry name" value="PAS domain"/>
    <property type="match status" value="2"/>
</dbReference>
<evidence type="ECO:0000259" key="8">
    <source>
        <dbReference type="PROSITE" id="PS50887"/>
    </source>
</evidence>
<dbReference type="KEGG" id="fes:HER31_12655"/>
<dbReference type="Proteomes" id="UP000501602">
    <property type="component" value="Chromosome"/>
</dbReference>
<evidence type="ECO:0000256" key="3">
    <source>
        <dbReference type="ARBA" id="ARBA00022692"/>
    </source>
</evidence>
<dbReference type="SUPFAM" id="SSF141868">
    <property type="entry name" value="EAL domain-like"/>
    <property type="match status" value="1"/>
</dbReference>
<dbReference type="SMART" id="SM01049">
    <property type="entry name" value="Cache_2"/>
    <property type="match status" value="1"/>
</dbReference>
<dbReference type="SUPFAM" id="SSF55073">
    <property type="entry name" value="Nucleotide cyclase"/>
    <property type="match status" value="1"/>
</dbReference>
<gene>
    <name evidence="9" type="ORF">HER31_12655</name>
</gene>
<dbReference type="InterPro" id="IPR052155">
    <property type="entry name" value="Biofilm_reg_signaling"/>
</dbReference>
<evidence type="ECO:0000313" key="10">
    <source>
        <dbReference type="Proteomes" id="UP000501602"/>
    </source>
</evidence>
<dbReference type="PROSITE" id="PS50887">
    <property type="entry name" value="GGDEF"/>
    <property type="match status" value="1"/>
</dbReference>
<dbReference type="InterPro" id="IPR033480">
    <property type="entry name" value="sCache_2"/>
</dbReference>
<evidence type="ECO:0000256" key="5">
    <source>
        <dbReference type="ARBA" id="ARBA00023136"/>
    </source>
</evidence>
<dbReference type="Pfam" id="PF08269">
    <property type="entry name" value="dCache_2"/>
    <property type="match status" value="1"/>
</dbReference>
<dbReference type="CDD" id="cd01948">
    <property type="entry name" value="EAL"/>
    <property type="match status" value="1"/>
</dbReference>
<dbReference type="CDD" id="cd01949">
    <property type="entry name" value="GGDEF"/>
    <property type="match status" value="1"/>
</dbReference>
<dbReference type="SMART" id="SM00267">
    <property type="entry name" value="GGDEF"/>
    <property type="match status" value="1"/>
</dbReference>
<dbReference type="InterPro" id="IPR029787">
    <property type="entry name" value="Nucleotide_cyclase"/>
</dbReference>
<dbReference type="InterPro" id="IPR001633">
    <property type="entry name" value="EAL_dom"/>
</dbReference>
<dbReference type="PROSITE" id="PS50883">
    <property type="entry name" value="EAL"/>
    <property type="match status" value="1"/>
</dbReference>
<dbReference type="SMART" id="SM00052">
    <property type="entry name" value="EAL"/>
    <property type="match status" value="1"/>
</dbReference>
<comment type="subcellular location">
    <subcellularLocation>
        <location evidence="1">Cell membrane</location>
        <topology evidence="1">Multi-pass membrane protein</topology>
    </subcellularLocation>
</comment>
<reference evidence="9 10" key="1">
    <citation type="submission" date="2020-04" db="EMBL/GenBank/DDBJ databases">
        <title>Ferrimonas sp. S7 isolated from sea water.</title>
        <authorList>
            <person name="Bae S.S."/>
            <person name="Baek K."/>
        </authorList>
    </citation>
    <scope>NUCLEOTIDE SEQUENCE [LARGE SCALE GENOMIC DNA]</scope>
    <source>
        <strain evidence="9 10">S7</strain>
    </source>
</reference>
<dbReference type="RefSeq" id="WP_168660929.1">
    <property type="nucleotide sequence ID" value="NZ_CP051180.1"/>
</dbReference>
<feature type="domain" description="EAL" evidence="7">
    <location>
        <begin position="571"/>
        <end position="825"/>
    </location>
</feature>
<keyword evidence="5 6" id="KW-0472">Membrane</keyword>